<feature type="region of interest" description="Disordered" evidence="2">
    <location>
        <begin position="193"/>
        <end position="283"/>
    </location>
</feature>
<protein>
    <submittedName>
        <fullName evidence="3">Uncharacterized protein</fullName>
    </submittedName>
</protein>
<accession>A0A9W8ZDH2</accession>
<reference evidence="3" key="1">
    <citation type="submission" date="2022-10" db="EMBL/GenBank/DDBJ databases">
        <title>Tapping the CABI collections for fungal endophytes: first genome assemblies for Collariella, Neodidymelliopsis, Ascochyta clinopodiicola, Didymella pomorum, Didymosphaeria variabile, Neocosmospora piperis and Neocucurbitaria cava.</title>
        <authorList>
            <person name="Hill R."/>
        </authorList>
    </citation>
    <scope>NUCLEOTIDE SEQUENCE</scope>
    <source>
        <strain evidence="3">IMI 355091</strain>
    </source>
</reference>
<feature type="compositionally biased region" description="Basic and acidic residues" evidence="2">
    <location>
        <begin position="229"/>
        <end position="248"/>
    </location>
</feature>
<keyword evidence="1" id="KW-0175">Coiled coil</keyword>
<evidence type="ECO:0000313" key="3">
    <source>
        <dbReference type="EMBL" id="KAJ4405637.1"/>
    </source>
</evidence>
<evidence type="ECO:0000256" key="2">
    <source>
        <dbReference type="SAM" id="MobiDB-lite"/>
    </source>
</evidence>
<comment type="caution">
    <text evidence="3">The sequence shown here is derived from an EMBL/GenBank/DDBJ whole genome shotgun (WGS) entry which is preliminary data.</text>
</comment>
<name>A0A9W8ZDH2_9PLEO</name>
<feature type="coiled-coil region" evidence="1">
    <location>
        <begin position="11"/>
        <end position="45"/>
    </location>
</feature>
<dbReference type="EMBL" id="JAPEVA010000033">
    <property type="protein sequence ID" value="KAJ4405637.1"/>
    <property type="molecule type" value="Genomic_DNA"/>
</dbReference>
<gene>
    <name evidence="3" type="ORF">N0V91_005156</name>
</gene>
<evidence type="ECO:0000313" key="4">
    <source>
        <dbReference type="Proteomes" id="UP001140510"/>
    </source>
</evidence>
<proteinExistence type="predicted"/>
<evidence type="ECO:0000256" key="1">
    <source>
        <dbReference type="SAM" id="Coils"/>
    </source>
</evidence>
<dbReference type="AlphaFoldDB" id="A0A9W8ZDH2"/>
<organism evidence="3 4">
    <name type="scientific">Didymella pomorum</name>
    <dbReference type="NCBI Taxonomy" id="749634"/>
    <lineage>
        <taxon>Eukaryota</taxon>
        <taxon>Fungi</taxon>
        <taxon>Dikarya</taxon>
        <taxon>Ascomycota</taxon>
        <taxon>Pezizomycotina</taxon>
        <taxon>Dothideomycetes</taxon>
        <taxon>Pleosporomycetidae</taxon>
        <taxon>Pleosporales</taxon>
        <taxon>Pleosporineae</taxon>
        <taxon>Didymellaceae</taxon>
        <taxon>Didymella</taxon>
    </lineage>
</organism>
<keyword evidence="4" id="KW-1185">Reference proteome</keyword>
<sequence length="283" mass="32073">MIEVEIRLREMEQYVELLQAFSDEIEAARNMCEDAEDAARELMDSMEGQPRSQKQLHGNLCLDIVYAVGRYKEADVRDGKNWPKKMQALTSDEDECQRRKTIMRFLSRFISHIATGNTIRDLLRAHNRETINLLRDSYDVDTGMGSFLKTLGLKETLKLQMDQANSQSEVMKHNIQNIQGLLDGGMEKLLKSTVNRSPQRLRGAAKTRLDTAHLDPAGLIEEDRESDDLDKADSGPAKTPEEERKGFGPDDPEFLNWLRQFGGRKRGAADTPPHPQSATEAKS</sequence>
<dbReference type="OrthoDB" id="10406937at2759"/>
<dbReference type="Proteomes" id="UP001140510">
    <property type="component" value="Unassembled WGS sequence"/>
</dbReference>